<organism evidence="1">
    <name type="scientific">Siphoviridae sp. ctAvK3</name>
    <dbReference type="NCBI Taxonomy" id="2826184"/>
    <lineage>
        <taxon>Viruses</taxon>
        <taxon>Duplodnaviria</taxon>
        <taxon>Heunggongvirae</taxon>
        <taxon>Uroviricota</taxon>
        <taxon>Caudoviricetes</taxon>
    </lineage>
</organism>
<dbReference type="EMBL" id="BK014910">
    <property type="protein sequence ID" value="DAD81943.1"/>
    <property type="molecule type" value="Genomic_DNA"/>
</dbReference>
<evidence type="ECO:0000313" key="1">
    <source>
        <dbReference type="EMBL" id="DAD81943.1"/>
    </source>
</evidence>
<reference evidence="1" key="1">
    <citation type="journal article" date="2021" name="Proc. Natl. Acad. Sci. U.S.A.">
        <title>A Catalog of Tens of Thousands of Viruses from Human Metagenomes Reveals Hidden Associations with Chronic Diseases.</title>
        <authorList>
            <person name="Tisza M.J."/>
            <person name="Buck C.B."/>
        </authorList>
    </citation>
    <scope>NUCLEOTIDE SEQUENCE</scope>
    <source>
        <strain evidence="1">CtAvK3</strain>
    </source>
</reference>
<name>A0A8S5MIT1_9CAUD</name>
<proteinExistence type="predicted"/>
<sequence>MFSGWNAEVLQWMVRVKVLFIFGFLLVFLVPVQAASLVERNPVGLIEVVACAVNSDQVSIIFTFINSEATVRNGLQVVFQPLFIANVFEFPHCSPHRKTVVSLYVKFIRKGGHGIGIFTTIQLDDIFIVTNVADDLTIFTGIVASEDTNAVIFGRRGDFGDVGIITDLHEFFHDAHRNLVHVALYPELAGFFNGVKFHINDLLNHKSVHSLVDELAARTIFDQASDAQRHFPLDPEYQL</sequence>
<protein>
    <submittedName>
        <fullName evidence="1">Uncharacterized protein</fullName>
    </submittedName>
</protein>
<accession>A0A8S5MIT1</accession>